<feature type="compositionally biased region" description="Low complexity" evidence="2">
    <location>
        <begin position="125"/>
        <end position="142"/>
    </location>
</feature>
<feature type="coiled-coil region" evidence="1">
    <location>
        <begin position="344"/>
        <end position="467"/>
    </location>
</feature>
<feature type="compositionally biased region" description="Polar residues" evidence="2">
    <location>
        <begin position="143"/>
        <end position="161"/>
    </location>
</feature>
<keyword evidence="1" id="KW-0175">Coiled coil</keyword>
<gene>
    <name evidence="3" type="ORF">I7I51_03974</name>
</gene>
<name>A0A8A1MCC2_AJECA</name>
<dbReference type="VEuPathDB" id="FungiDB:I7I51_03974"/>
<feature type="region of interest" description="Disordered" evidence="2">
    <location>
        <begin position="471"/>
        <end position="495"/>
    </location>
</feature>
<feature type="region of interest" description="Disordered" evidence="2">
    <location>
        <begin position="121"/>
        <end position="166"/>
    </location>
</feature>
<accession>A0A8A1MCC2</accession>
<evidence type="ECO:0000313" key="4">
    <source>
        <dbReference type="Proteomes" id="UP000663671"/>
    </source>
</evidence>
<evidence type="ECO:0000256" key="1">
    <source>
        <dbReference type="SAM" id="Coils"/>
    </source>
</evidence>
<reference evidence="3" key="1">
    <citation type="submission" date="2021-01" db="EMBL/GenBank/DDBJ databases">
        <title>Chromosome-level genome assembly of a human fungal pathogen reveals clustering of transcriptionally co-regulated genes.</title>
        <authorList>
            <person name="Voorhies M."/>
            <person name="Cohen S."/>
            <person name="Shea T.P."/>
            <person name="Petrus S."/>
            <person name="Munoz J.F."/>
            <person name="Poplawski S."/>
            <person name="Goldman W.E."/>
            <person name="Michael T."/>
            <person name="Cuomo C.A."/>
            <person name="Sil A."/>
            <person name="Beyhan S."/>
        </authorList>
    </citation>
    <scope>NUCLEOTIDE SEQUENCE</scope>
    <source>
        <strain evidence="3">WU24</strain>
    </source>
</reference>
<dbReference type="Proteomes" id="UP000663671">
    <property type="component" value="Chromosome 5"/>
</dbReference>
<evidence type="ECO:0000256" key="2">
    <source>
        <dbReference type="SAM" id="MobiDB-lite"/>
    </source>
</evidence>
<organism evidence="3 4">
    <name type="scientific">Ajellomyces capsulatus</name>
    <name type="common">Darling's disease fungus</name>
    <name type="synonym">Histoplasma capsulatum</name>
    <dbReference type="NCBI Taxonomy" id="5037"/>
    <lineage>
        <taxon>Eukaryota</taxon>
        <taxon>Fungi</taxon>
        <taxon>Dikarya</taxon>
        <taxon>Ascomycota</taxon>
        <taxon>Pezizomycotina</taxon>
        <taxon>Eurotiomycetes</taxon>
        <taxon>Eurotiomycetidae</taxon>
        <taxon>Onygenales</taxon>
        <taxon>Ajellomycetaceae</taxon>
        <taxon>Histoplasma</taxon>
    </lineage>
</organism>
<feature type="region of interest" description="Disordered" evidence="2">
    <location>
        <begin position="1013"/>
        <end position="1040"/>
    </location>
</feature>
<proteinExistence type="predicted"/>
<feature type="region of interest" description="Disordered" evidence="2">
    <location>
        <begin position="201"/>
        <end position="331"/>
    </location>
</feature>
<dbReference type="AlphaFoldDB" id="A0A8A1MCC2"/>
<dbReference type="EMBL" id="CP069111">
    <property type="protein sequence ID" value="QSS61797.1"/>
    <property type="molecule type" value="Genomic_DNA"/>
</dbReference>
<dbReference type="OrthoDB" id="5343018at2759"/>
<evidence type="ECO:0000313" key="3">
    <source>
        <dbReference type="EMBL" id="QSS61797.1"/>
    </source>
</evidence>
<protein>
    <submittedName>
        <fullName evidence="3">SMC (Structural maintenance of chromosomes) domain-containing protein</fullName>
    </submittedName>
</protein>
<sequence>MAAPGFPLLYAKYTQHYGPISGMLPNWRAQAKDSKEQQVQYKFPILSSSCKNKPSGVNVNKHSAASFLQEPNPTNYLIFNCAFWSHRRAPLIVFHLVPAEHDEHTASVMDVHVLPTTERSLSPWASNAGSNNSNTTSRPPSSCAASSFHSTRLSSVSPSQHQLEKPCSAQNRRLQLRNAGFRGALLQSRKLTLPLTKWRSLSGSSDQQLEKQDDDTSSIDRSRNSPGLTSSHTRRSSILEEINNSTQRRYHQSRRPPAASLFHDLPSPDPSTSTNDFPIYSPSKYTGQLGPPINLDTFAYDDPDMPAESRKSSSRSSSFGGLDRSKGRPNLTKRNADLELCRYIEHLEQQLAASLDRVESLNSSTANTQAAKFKGLNAEYKILKQELLEWETKFETRLRDELRKTIDKESDFRAKIRALERDIEIKENKIREQEWEIEMVNQMLQSMEAVNATNRSLERRIDVLTELLAQSPTRRESSPGLNVGEPSPQADGVYHTPRPRSMFSKIPLSPVRKALFQPLSVPISNATPDPPVCFPADRPNVLSPQKCEDTDDAELMSLDSGVGDSCSPQSTRAPESQRLSMISHSSNPSLWGTSFPLSPEAQGKCSNRHRRMRRFPPGSCTLKPLILPAASPHIPAGQIHRHSFSNDPISPFHLRPTSAHDSPSSPWIDHDALHALEGRSHGYQTFDEAINDASISMGLTPLETGLEGRSTIGSSSRIFFDDVNPSTLVESAAYDTQEQIEPLKQKTPCMLEKGFRQSNSSTHLETQTHHEIDSEINPIVIFDPCVSKLHKTCSVACKSIMSFYCYVWDVVPNSGILVRRIIARAWHANYGRLGKLSWWVLGLFLGGQPRDQWLENSRQCRITYHSNEGMTSTVNPRSLASSFNSGTCYPASHVEGTLAKHTTTAPPNDLAVLTGNSPRFYTENPHSPITTKLTSKKHFEAWARFSFALVLAIGLAVRDGPEALMDECLMRGYCITTGAETVLAKANGDTCHPSEGLQLSETSLAPPHFSDYTSSGNQVCGGTESHPAHVPAFRPDIPPG</sequence>